<name>A0ABQ3VU56_9CHLR</name>
<accession>A0ABQ3VU56</accession>
<feature type="domain" description="DUF4352" evidence="2">
    <location>
        <begin position="4"/>
        <end position="100"/>
    </location>
</feature>
<evidence type="ECO:0000256" key="1">
    <source>
        <dbReference type="ARBA" id="ARBA00022729"/>
    </source>
</evidence>
<proteinExistence type="predicted"/>
<keyword evidence="1" id="KW-0732">Signal</keyword>
<evidence type="ECO:0000313" key="3">
    <source>
        <dbReference type="EMBL" id="GHO88923.1"/>
    </source>
</evidence>
<dbReference type="InterPro" id="IPR029051">
    <property type="entry name" value="DUF4352"/>
</dbReference>
<reference evidence="3 4" key="1">
    <citation type="journal article" date="2021" name="Int. J. Syst. Evol. Microbiol.">
        <title>Reticulibacter mediterranei gen. nov., sp. nov., within the new family Reticulibacteraceae fam. nov., and Ktedonospora formicarum gen. nov., sp. nov., Ktedonobacter robiniae sp. nov., Dictyobacter formicarum sp. nov. and Dictyobacter arantiisoli sp. nov., belonging to the class Ktedonobacteria.</title>
        <authorList>
            <person name="Yabe S."/>
            <person name="Zheng Y."/>
            <person name="Wang C.M."/>
            <person name="Sakai Y."/>
            <person name="Abe K."/>
            <person name="Yokota A."/>
            <person name="Donadio S."/>
            <person name="Cavaletti L."/>
            <person name="Monciardini P."/>
        </authorList>
    </citation>
    <scope>NUCLEOTIDE SEQUENCE [LARGE SCALE GENOMIC DNA]</scope>
    <source>
        <strain evidence="3 4">SOSP1-9</strain>
    </source>
</reference>
<evidence type="ECO:0000313" key="4">
    <source>
        <dbReference type="Proteomes" id="UP000635565"/>
    </source>
</evidence>
<keyword evidence="4" id="KW-1185">Reference proteome</keyword>
<evidence type="ECO:0000259" key="2">
    <source>
        <dbReference type="Pfam" id="PF11611"/>
    </source>
</evidence>
<gene>
    <name evidence="3" type="ORF">KSZ_69290</name>
</gene>
<comment type="caution">
    <text evidence="3">The sequence shown here is derived from an EMBL/GenBank/DDBJ whole genome shotgun (WGS) entry which is preliminary data.</text>
</comment>
<dbReference type="Proteomes" id="UP000635565">
    <property type="component" value="Unassembled WGS sequence"/>
</dbReference>
<organism evidence="3 4">
    <name type="scientific">Dictyobacter formicarum</name>
    <dbReference type="NCBI Taxonomy" id="2778368"/>
    <lineage>
        <taxon>Bacteria</taxon>
        <taxon>Bacillati</taxon>
        <taxon>Chloroflexota</taxon>
        <taxon>Ktedonobacteria</taxon>
        <taxon>Ktedonobacterales</taxon>
        <taxon>Dictyobacteraceae</taxon>
        <taxon>Dictyobacter</taxon>
    </lineage>
</organism>
<dbReference type="Pfam" id="PF11611">
    <property type="entry name" value="DUF4352"/>
    <property type="match status" value="1"/>
</dbReference>
<dbReference type="EMBL" id="BNJJ01000029">
    <property type="protein sequence ID" value="GHO88923.1"/>
    <property type="molecule type" value="Genomic_DNA"/>
</dbReference>
<dbReference type="InterPro" id="IPR029050">
    <property type="entry name" value="Immunoprotect_excell_Ig-like"/>
</dbReference>
<protein>
    <recommendedName>
        <fullName evidence="2">DUF4352 domain-containing protein</fullName>
    </recommendedName>
</protein>
<sequence length="112" mass="12259">MPLGDSSLTITHVQRKDDSDATTREISVTLLLKNAGRQPIVNHASYFRLVTSEGDTLGQQIATSAQFDRIIGVGETFSGTITFSIPISVSTRLRLLYHTERSTQTALVPLNI</sequence>
<dbReference type="Gene3D" id="2.60.40.1240">
    <property type="match status" value="1"/>
</dbReference>